<evidence type="ECO:0000256" key="5">
    <source>
        <dbReference type="ARBA" id="ARBA00012814"/>
    </source>
</evidence>
<dbReference type="GO" id="GO:0005524">
    <property type="term" value="F:ATP binding"/>
    <property type="evidence" value="ECO:0007669"/>
    <property type="project" value="UniProtKB-KW"/>
</dbReference>
<evidence type="ECO:0000256" key="2">
    <source>
        <dbReference type="ARBA" id="ARBA00004496"/>
    </source>
</evidence>
<dbReference type="FunCoup" id="L2GN56">
    <property type="interactions" value="241"/>
</dbReference>
<evidence type="ECO:0000256" key="8">
    <source>
        <dbReference type="ARBA" id="ARBA00022723"/>
    </source>
</evidence>
<protein>
    <recommendedName>
        <fullName evidence="5">phenylalanine--tRNA ligase</fullName>
        <ecNumber evidence="5">6.1.1.20</ecNumber>
    </recommendedName>
    <alternativeName>
        <fullName evidence="14">Phenylalanyl-tRNA synthetase beta subunit</fullName>
    </alternativeName>
</protein>
<keyword evidence="7 17" id="KW-0436">Ligase</keyword>
<comment type="cofactor">
    <cofactor evidence="1">
        <name>Mg(2+)</name>
        <dbReference type="ChEBI" id="CHEBI:18420"/>
    </cofactor>
</comment>
<gene>
    <name evidence="17" type="ORF">VICG_00898</name>
</gene>
<comment type="catalytic activity">
    <reaction evidence="15">
        <text>tRNA(Phe) + L-phenylalanine + ATP = L-phenylalanyl-tRNA(Phe) + AMP + diphosphate + H(+)</text>
        <dbReference type="Rhea" id="RHEA:19413"/>
        <dbReference type="Rhea" id="RHEA-COMP:9668"/>
        <dbReference type="Rhea" id="RHEA-COMP:9699"/>
        <dbReference type="ChEBI" id="CHEBI:15378"/>
        <dbReference type="ChEBI" id="CHEBI:30616"/>
        <dbReference type="ChEBI" id="CHEBI:33019"/>
        <dbReference type="ChEBI" id="CHEBI:58095"/>
        <dbReference type="ChEBI" id="CHEBI:78442"/>
        <dbReference type="ChEBI" id="CHEBI:78531"/>
        <dbReference type="ChEBI" id="CHEBI:456215"/>
        <dbReference type="EC" id="6.1.1.20"/>
    </reaction>
</comment>
<evidence type="ECO:0000256" key="15">
    <source>
        <dbReference type="ARBA" id="ARBA00049255"/>
    </source>
</evidence>
<comment type="subcellular location">
    <subcellularLocation>
        <location evidence="2">Cytoplasm</location>
    </subcellularLocation>
</comment>
<dbReference type="GO" id="GO:0009328">
    <property type="term" value="C:phenylalanine-tRNA ligase complex"/>
    <property type="evidence" value="ECO:0007669"/>
    <property type="project" value="EnsemblFungi"/>
</dbReference>
<dbReference type="InterPro" id="IPR005147">
    <property type="entry name" value="tRNA_synthase_B5-dom"/>
</dbReference>
<evidence type="ECO:0000256" key="6">
    <source>
        <dbReference type="ARBA" id="ARBA00022490"/>
    </source>
</evidence>
<keyword evidence="10" id="KW-0067">ATP-binding</keyword>
<evidence type="ECO:0000256" key="14">
    <source>
        <dbReference type="ARBA" id="ARBA00033189"/>
    </source>
</evidence>
<comment type="subunit">
    <text evidence="4">Tetramer of two alpha and two beta subunits.</text>
</comment>
<keyword evidence="11" id="KW-0460">Magnesium</keyword>
<evidence type="ECO:0000256" key="3">
    <source>
        <dbReference type="ARBA" id="ARBA00007438"/>
    </source>
</evidence>
<feature type="domain" description="B5" evidence="16">
    <location>
        <begin position="281"/>
        <end position="356"/>
    </location>
</feature>
<keyword evidence="6" id="KW-0963">Cytoplasm</keyword>
<dbReference type="InterPro" id="IPR004531">
    <property type="entry name" value="Phe-tRNA-synth_IIc_bsu_arc_euk"/>
</dbReference>
<dbReference type="STRING" id="993615.L2GN56"/>
<dbReference type="SMART" id="SM00873">
    <property type="entry name" value="B3_4"/>
    <property type="match status" value="1"/>
</dbReference>
<dbReference type="Pfam" id="PF18262">
    <property type="entry name" value="PhetRS_B1"/>
    <property type="match status" value="1"/>
</dbReference>
<dbReference type="InterPro" id="IPR045864">
    <property type="entry name" value="aa-tRNA-synth_II/BPL/LPL"/>
</dbReference>
<organism evidence="17 18">
    <name type="scientific">Vittaforma corneae (strain ATCC 50505)</name>
    <name type="common">Microsporidian parasite</name>
    <name type="synonym">Nosema corneum</name>
    <dbReference type="NCBI Taxonomy" id="993615"/>
    <lineage>
        <taxon>Eukaryota</taxon>
        <taxon>Fungi</taxon>
        <taxon>Fungi incertae sedis</taxon>
        <taxon>Microsporidia</taxon>
        <taxon>Nosematidae</taxon>
        <taxon>Vittaforma</taxon>
    </lineage>
</organism>
<dbReference type="PROSITE" id="PS51483">
    <property type="entry name" value="B5"/>
    <property type="match status" value="1"/>
</dbReference>
<dbReference type="OrthoDB" id="1698572at2759"/>
<keyword evidence="12" id="KW-0648">Protein biosynthesis</keyword>
<evidence type="ECO:0000259" key="16">
    <source>
        <dbReference type="PROSITE" id="PS51483"/>
    </source>
</evidence>
<dbReference type="InterPro" id="IPR045060">
    <property type="entry name" value="Phe-tRNA-ligase_IIc_bsu"/>
</dbReference>
<keyword evidence="8" id="KW-0479">Metal-binding</keyword>
<dbReference type="SMART" id="SM00874">
    <property type="entry name" value="B5"/>
    <property type="match status" value="1"/>
</dbReference>
<name>L2GN56_VITCO</name>
<dbReference type="EC" id="6.1.1.20" evidence="5"/>
<evidence type="ECO:0000313" key="17">
    <source>
        <dbReference type="EMBL" id="ELA42049.1"/>
    </source>
</evidence>
<dbReference type="GO" id="GO:0000287">
    <property type="term" value="F:magnesium ion binding"/>
    <property type="evidence" value="ECO:0007669"/>
    <property type="project" value="InterPro"/>
</dbReference>
<evidence type="ECO:0000256" key="11">
    <source>
        <dbReference type="ARBA" id="ARBA00022842"/>
    </source>
</evidence>
<dbReference type="GO" id="GO:0006432">
    <property type="term" value="P:phenylalanyl-tRNA aminoacylation"/>
    <property type="evidence" value="ECO:0007669"/>
    <property type="project" value="EnsemblFungi"/>
</dbReference>
<evidence type="ECO:0000256" key="1">
    <source>
        <dbReference type="ARBA" id="ARBA00001946"/>
    </source>
</evidence>
<dbReference type="NCBIfam" id="TIGR00471">
    <property type="entry name" value="pheT_arch"/>
    <property type="match status" value="1"/>
</dbReference>
<proteinExistence type="inferred from homology"/>
<evidence type="ECO:0000256" key="12">
    <source>
        <dbReference type="ARBA" id="ARBA00022917"/>
    </source>
</evidence>
<comment type="similarity">
    <text evidence="3">Belongs to the phenylalanyl-tRNA synthetase beta subunit family. Type 2 subfamily.</text>
</comment>
<evidence type="ECO:0000256" key="4">
    <source>
        <dbReference type="ARBA" id="ARBA00011209"/>
    </source>
</evidence>
<dbReference type="InterPro" id="IPR041616">
    <property type="entry name" value="PheRS_beta_core"/>
</dbReference>
<evidence type="ECO:0000313" key="18">
    <source>
        <dbReference type="Proteomes" id="UP000011082"/>
    </source>
</evidence>
<evidence type="ECO:0000256" key="9">
    <source>
        <dbReference type="ARBA" id="ARBA00022741"/>
    </source>
</evidence>
<dbReference type="GO" id="GO:1990825">
    <property type="term" value="F:sequence-specific mRNA binding"/>
    <property type="evidence" value="ECO:0007669"/>
    <property type="project" value="EnsemblFungi"/>
</dbReference>
<dbReference type="PANTHER" id="PTHR10947:SF0">
    <property type="entry name" value="PHENYLALANINE--TRNA LIGASE BETA SUBUNIT"/>
    <property type="match status" value="1"/>
</dbReference>
<dbReference type="AlphaFoldDB" id="L2GN56"/>
<dbReference type="EMBL" id="JH370135">
    <property type="protein sequence ID" value="ELA42049.1"/>
    <property type="molecule type" value="Genomic_DNA"/>
</dbReference>
<dbReference type="CDD" id="cd00769">
    <property type="entry name" value="PheRS_beta_core"/>
    <property type="match status" value="1"/>
</dbReference>
<dbReference type="Pfam" id="PF17759">
    <property type="entry name" value="tRNA_synthFbeta"/>
    <property type="match status" value="1"/>
</dbReference>
<dbReference type="HOGENOM" id="CLU_020279_2_0_1"/>
<dbReference type="InterPro" id="IPR005146">
    <property type="entry name" value="B3/B4_tRNA-bd"/>
</dbReference>
<dbReference type="PANTHER" id="PTHR10947">
    <property type="entry name" value="PHENYLALANYL-TRNA SYNTHETASE BETA CHAIN AND LEUCINE-RICH REPEAT-CONTAINING PROTEIN 47"/>
    <property type="match status" value="1"/>
</dbReference>
<dbReference type="Gene3D" id="3.30.56.10">
    <property type="match status" value="2"/>
</dbReference>
<dbReference type="InterPro" id="IPR009061">
    <property type="entry name" value="DNA-bd_dom_put_sf"/>
</dbReference>
<dbReference type="SUPFAM" id="SSF46955">
    <property type="entry name" value="Putative DNA-binding domain"/>
    <property type="match status" value="2"/>
</dbReference>
<evidence type="ECO:0000256" key="13">
    <source>
        <dbReference type="ARBA" id="ARBA00023146"/>
    </source>
</evidence>
<dbReference type="InParanoid" id="L2GN56"/>
<accession>L2GN56</accession>
<sequence>MPSLSVDRILFVESLGKDLSDNEIEDLTFDFGVELDEIYEENGRKMLKFDIPANRYDLLCLEGFSTALRAYLNLERFKDVTVVEPTIKVKKYKTHERPFIACAIIKGIKFTKDSYASFISYQSKLHSSIGRNRSLVAIGTHDLSKIKGEVTYQSADLSQVNFIPLQLGNAEKCKMINGMDLEKHFSKDKQISKYFGLLSDKSRAVMFKCGECVMSLPPIINSEATKISPETTDIFVDVTGSDFNKVNTVLKHLLYNFRGKVVEKVKICNAEDNTEISTPVFNNYKYSINIDKVNEKLHLSLSAQQIKDLLERMMYKVDVTDRSISILVPDARSDILHECDILEDIAIAYGFNNFDLKLPEICTVGKETPENKFSDKLRVEMALSGYNEVLTLTLLSRNENIIDSDLAAVLSNPKSKEYEVVRTSLLPGVLKSISSNLHGKIPIKVFEVADVVLLDSTNNEGARNERRLCAVIASNKSLLEDVQGPLSLLLGKCGIKEYKYIAFSDYRYLENQAAMVEVDGKMIGSIGVLHPSICQKFEIPYAASSFELNLDSLFDIFIKLR</sequence>
<dbReference type="Gene3D" id="3.50.40.10">
    <property type="entry name" value="Phenylalanyl-trna Synthetase, Chain B, domain 3"/>
    <property type="match status" value="1"/>
</dbReference>
<reference evidence="18" key="1">
    <citation type="submission" date="2011-05" db="EMBL/GenBank/DDBJ databases">
        <title>The genome sequence of Vittaforma corneae strain ATCC 50505.</title>
        <authorList>
            <consortium name="The Broad Institute Genome Sequencing Platform"/>
            <person name="Cuomo C."/>
            <person name="Didier E."/>
            <person name="Bowers L."/>
            <person name="Young S.K."/>
            <person name="Zeng Q."/>
            <person name="Gargeya S."/>
            <person name="Fitzgerald M."/>
            <person name="Haas B."/>
            <person name="Abouelleil A."/>
            <person name="Alvarado L."/>
            <person name="Arachchi H.M."/>
            <person name="Berlin A."/>
            <person name="Chapman S.B."/>
            <person name="Gearin G."/>
            <person name="Goldberg J."/>
            <person name="Griggs A."/>
            <person name="Gujja S."/>
            <person name="Hansen M."/>
            <person name="Heiman D."/>
            <person name="Howarth C."/>
            <person name="Larimer J."/>
            <person name="Lui A."/>
            <person name="MacDonald P.J.P."/>
            <person name="McCowen C."/>
            <person name="Montmayeur A."/>
            <person name="Murphy C."/>
            <person name="Neiman D."/>
            <person name="Pearson M."/>
            <person name="Priest M."/>
            <person name="Roberts A."/>
            <person name="Saif S."/>
            <person name="Shea T."/>
            <person name="Sisk P."/>
            <person name="Stolte C."/>
            <person name="Sykes S."/>
            <person name="Wortman J."/>
            <person name="Nusbaum C."/>
            <person name="Birren B."/>
        </authorList>
    </citation>
    <scope>NUCLEOTIDE SEQUENCE [LARGE SCALE GENOMIC DNA]</scope>
    <source>
        <strain evidence="18">ATCC 50505</strain>
    </source>
</reference>
<dbReference type="InterPro" id="IPR040659">
    <property type="entry name" value="PhetRS_B1"/>
</dbReference>
<dbReference type="Gene3D" id="3.30.930.10">
    <property type="entry name" value="Bira Bifunctional Protein, Domain 2"/>
    <property type="match status" value="1"/>
</dbReference>
<keyword evidence="18" id="KW-1185">Reference proteome</keyword>
<dbReference type="OMA" id="FPGRCAN"/>
<evidence type="ECO:0000256" key="10">
    <source>
        <dbReference type="ARBA" id="ARBA00022840"/>
    </source>
</evidence>
<keyword evidence="9" id="KW-0547">Nucleotide-binding</keyword>
<dbReference type="GO" id="GO:0004826">
    <property type="term" value="F:phenylalanine-tRNA ligase activity"/>
    <property type="evidence" value="ECO:0007669"/>
    <property type="project" value="UniProtKB-EC"/>
</dbReference>
<dbReference type="VEuPathDB" id="MicrosporidiaDB:VICG_00898"/>
<dbReference type="Proteomes" id="UP000011082">
    <property type="component" value="Unassembled WGS sequence"/>
</dbReference>
<dbReference type="GeneID" id="19881610"/>
<keyword evidence="13" id="KW-0030">Aminoacyl-tRNA synthetase</keyword>
<dbReference type="Pfam" id="PF03484">
    <property type="entry name" value="B5"/>
    <property type="match status" value="1"/>
</dbReference>
<dbReference type="RefSeq" id="XP_007604345.1">
    <property type="nucleotide sequence ID" value="XM_007604283.1"/>
</dbReference>
<evidence type="ECO:0000256" key="7">
    <source>
        <dbReference type="ARBA" id="ARBA00022598"/>
    </source>
</evidence>
<dbReference type="SUPFAM" id="SSF55681">
    <property type="entry name" value="Class II aaRS and biotin synthetases"/>
    <property type="match status" value="1"/>
</dbReference>
<dbReference type="InterPro" id="IPR020825">
    <property type="entry name" value="Phe-tRNA_synthase-like_B3/B4"/>
</dbReference>